<dbReference type="GO" id="GO:0055070">
    <property type="term" value="P:copper ion homeostasis"/>
    <property type="evidence" value="ECO:0007669"/>
    <property type="project" value="TreeGrafter"/>
</dbReference>
<dbReference type="SUPFAM" id="SSF56784">
    <property type="entry name" value="HAD-like"/>
    <property type="match status" value="1"/>
</dbReference>
<comment type="subcellular location">
    <subcellularLocation>
        <location evidence="1">Endomembrane system</location>
        <topology evidence="1">Multi-pass membrane protein</topology>
    </subcellularLocation>
</comment>
<evidence type="ECO:0000256" key="5">
    <source>
        <dbReference type="ARBA" id="ARBA00022967"/>
    </source>
</evidence>
<dbReference type="GO" id="GO:0005524">
    <property type="term" value="F:ATP binding"/>
    <property type="evidence" value="ECO:0007669"/>
    <property type="project" value="InterPro"/>
</dbReference>
<evidence type="ECO:0000313" key="12">
    <source>
        <dbReference type="Proteomes" id="UP000054877"/>
    </source>
</evidence>
<feature type="transmembrane region" description="Helical" evidence="9">
    <location>
        <begin position="856"/>
        <end position="889"/>
    </location>
</feature>
<dbReference type="InterPro" id="IPR023214">
    <property type="entry name" value="HAD_sf"/>
</dbReference>
<dbReference type="GO" id="GO:0016020">
    <property type="term" value="C:membrane"/>
    <property type="evidence" value="ECO:0007669"/>
    <property type="project" value="InterPro"/>
</dbReference>
<dbReference type="GO" id="GO:0043682">
    <property type="term" value="F:P-type divalent copper transporter activity"/>
    <property type="evidence" value="ECO:0007669"/>
    <property type="project" value="TreeGrafter"/>
</dbReference>
<dbReference type="GO" id="GO:0016887">
    <property type="term" value="F:ATP hydrolysis activity"/>
    <property type="evidence" value="ECO:0007669"/>
    <property type="project" value="InterPro"/>
</dbReference>
<dbReference type="Gene3D" id="3.40.50.1000">
    <property type="entry name" value="HAD superfamily/HAD-like"/>
    <property type="match status" value="1"/>
</dbReference>
<proteinExistence type="inferred from homology"/>
<protein>
    <submittedName>
        <fullName evidence="11">Copper transporting P-type ATPase</fullName>
        <ecNumber evidence="11">3.6.3.4</ecNumber>
    </submittedName>
</protein>
<dbReference type="InterPro" id="IPR018303">
    <property type="entry name" value="ATPase_P-typ_P_site"/>
</dbReference>
<dbReference type="Pfam" id="PF00122">
    <property type="entry name" value="E1-E2_ATPase"/>
    <property type="match status" value="1"/>
</dbReference>
<dbReference type="PROSITE" id="PS00154">
    <property type="entry name" value="ATPASE_E1_E2"/>
    <property type="match status" value="1"/>
</dbReference>
<evidence type="ECO:0000256" key="2">
    <source>
        <dbReference type="ARBA" id="ARBA00006024"/>
    </source>
</evidence>
<keyword evidence="5" id="KW-1278">Translocase</keyword>
<dbReference type="Proteomes" id="UP000054877">
    <property type="component" value="Unassembled WGS sequence"/>
</dbReference>
<dbReference type="GO" id="GO:0005507">
    <property type="term" value="F:copper ion binding"/>
    <property type="evidence" value="ECO:0007669"/>
    <property type="project" value="TreeGrafter"/>
</dbReference>
<feature type="transmembrane region" description="Helical" evidence="9">
    <location>
        <begin position="429"/>
        <end position="448"/>
    </location>
</feature>
<dbReference type="STRING" id="452.Lspi_2173"/>
<feature type="transmembrane region" description="Helical" evidence="9">
    <location>
        <begin position="203"/>
        <end position="225"/>
    </location>
</feature>
<dbReference type="PATRIC" id="fig|452.5.peg.2392"/>
<keyword evidence="12" id="KW-1185">Reference proteome</keyword>
<name>A0A0W0YXD8_LEGSP</name>
<dbReference type="InterPro" id="IPR036412">
    <property type="entry name" value="HAD-like_sf"/>
</dbReference>
<evidence type="ECO:0000256" key="1">
    <source>
        <dbReference type="ARBA" id="ARBA00004127"/>
    </source>
</evidence>
<reference evidence="11 12" key="1">
    <citation type="submission" date="2015-11" db="EMBL/GenBank/DDBJ databases">
        <title>Genomic analysis of 38 Legionella species identifies large and diverse effector repertoires.</title>
        <authorList>
            <person name="Burstein D."/>
            <person name="Amaro F."/>
            <person name="Zusman T."/>
            <person name="Lifshitz Z."/>
            <person name="Cohen O."/>
            <person name="Gilbert J.A."/>
            <person name="Pupko T."/>
            <person name="Shuman H.A."/>
            <person name="Segal G."/>
        </authorList>
    </citation>
    <scope>NUCLEOTIDE SEQUENCE [LARGE SCALE GENOMIC DNA]</scope>
    <source>
        <strain evidence="11 12">Mt.St.Helens-9</strain>
    </source>
</reference>
<feature type="transmembrane region" description="Helical" evidence="9">
    <location>
        <begin position="756"/>
        <end position="776"/>
    </location>
</feature>
<dbReference type="InterPro" id="IPR059000">
    <property type="entry name" value="ATPase_P-type_domA"/>
</dbReference>
<dbReference type="AlphaFoldDB" id="A0A0W0YXD8"/>
<sequence length="960" mass="105586">MAKHIVFQNSFLVSGIMCHKGCGATIRVSLDNTLDELKEQGFLPRDAQLVVDAEPQALGIHRLILLVESEDDKFDYIGINKKHLATRFHQDLDDFGYQVVQNDGQNDQGHSGKINWLNITVNLLALAAIITLSIVFPPSLPLTIGLTAIAFATTAFTARHYLINFFKNLRHKTIATMDTPITLGWALSLAHTLYHAIRMPMMTGFSMIFMSFAMPVTLITIVNVMDEIKRLVLSKSRTMYLQGVKSLFPQMAEKYHSYSLLYDVQVTLDGMMNREGGEEESVEAFERRVRELLDASLLETQGKNTIRKGMVLTVRRGECFPVDGIIIQGSTFVDASLLTGESNKRRQCRDAVPAGAINLGRDVTIYATADSYNSTVNKLLFRSNRAQEIAQKPKSHKTFVYLYSALIIAGIAASILIPLALGLFYPPLLLQNITGILFTVCPCTMAIAHQLPKLLSTHGRHQQGIVLRDDRLTEHFDAMHTIVFDKTGTLTTGESEVDSSEGISNALWRRIYLLEKHHGAEHPLAKAIIRHFEATGRGRSLIQDISEESFDSNNRGLSALVQGRRIHIGNAEFLQRCGVRMPSEWPLNVNRKLNQGCTPVFVAEDGVYQGVVLVRHEVRRDVMASLRRLKRQGKRLILLTGDGTLSARGFNRQNGNIFAHDDVHAEQTPENKEEFLKQLMSQEGIDPKGVWFVGDGLNDAPCARIVSDKGGISCSMTANDKSAFFTDLTLNGSLDYLFRHNSLNRFLRKDVLQNQWILAFGALAFLAFIITFSIVGVAVPPLIPMAIMSATTLFTLFNSYRVRLSVDCALDNNSSWFKRLLASDLSLGLLAGGGALLIGAVLTATVATGGLALPAIVFTAGAAAVASSVCYLAAAAMFGLFALLASAYLVHDKIIKRAVGEAVEHSSGNDVTVQPGPRVSVSEGSSGDYYSSPIFKPDSSKSQRPFDRQPETGEGMVFNG</sequence>
<accession>A0A0W0YXD8</accession>
<feature type="transmembrane region" description="Helical" evidence="9">
    <location>
        <begin position="174"/>
        <end position="197"/>
    </location>
</feature>
<keyword evidence="3 9" id="KW-0812">Transmembrane</keyword>
<evidence type="ECO:0000256" key="4">
    <source>
        <dbReference type="ARBA" id="ARBA00022723"/>
    </source>
</evidence>
<dbReference type="PANTHER" id="PTHR43520:SF8">
    <property type="entry name" value="P-TYPE CU(+) TRANSPORTER"/>
    <property type="match status" value="1"/>
</dbReference>
<dbReference type="PRINTS" id="PR00119">
    <property type="entry name" value="CATATPASE"/>
</dbReference>
<feature type="transmembrane region" description="Helical" evidence="9">
    <location>
        <begin position="400"/>
        <end position="423"/>
    </location>
</feature>
<dbReference type="RefSeq" id="WP_058484093.1">
    <property type="nucleotide sequence ID" value="NZ_CAAAII010000010.1"/>
</dbReference>
<dbReference type="NCBIfam" id="TIGR01494">
    <property type="entry name" value="ATPase_P-type"/>
    <property type="match status" value="1"/>
</dbReference>
<dbReference type="Pfam" id="PF00702">
    <property type="entry name" value="Hydrolase"/>
    <property type="match status" value="1"/>
</dbReference>
<dbReference type="Gene3D" id="3.40.1110.10">
    <property type="entry name" value="Calcium-transporting ATPase, cytoplasmic domain N"/>
    <property type="match status" value="1"/>
</dbReference>
<organism evidence="11 12">
    <name type="scientific">Legionella spiritensis</name>
    <dbReference type="NCBI Taxonomy" id="452"/>
    <lineage>
        <taxon>Bacteria</taxon>
        <taxon>Pseudomonadati</taxon>
        <taxon>Pseudomonadota</taxon>
        <taxon>Gammaproteobacteria</taxon>
        <taxon>Legionellales</taxon>
        <taxon>Legionellaceae</taxon>
        <taxon>Legionella</taxon>
    </lineage>
</organism>
<feature type="domain" description="P-type ATPase A" evidence="10">
    <location>
        <begin position="304"/>
        <end position="379"/>
    </location>
</feature>
<dbReference type="SUPFAM" id="SSF81653">
    <property type="entry name" value="Calcium ATPase, transduction domain A"/>
    <property type="match status" value="1"/>
</dbReference>
<feature type="transmembrane region" description="Helical" evidence="9">
    <location>
        <begin position="821"/>
        <end position="844"/>
    </location>
</feature>
<dbReference type="Gene3D" id="2.70.150.10">
    <property type="entry name" value="Calcium-transporting ATPase, cytoplasmic transduction domain A"/>
    <property type="match status" value="1"/>
</dbReference>
<evidence type="ECO:0000256" key="9">
    <source>
        <dbReference type="SAM" id="Phobius"/>
    </source>
</evidence>
<keyword evidence="7 9" id="KW-0472">Membrane</keyword>
<keyword evidence="6 9" id="KW-1133">Transmembrane helix</keyword>
<dbReference type="EMBL" id="LNYX01000031">
    <property type="protein sequence ID" value="KTD61543.1"/>
    <property type="molecule type" value="Genomic_DNA"/>
</dbReference>
<dbReference type="EC" id="3.6.3.4" evidence="11"/>
<keyword evidence="4" id="KW-0479">Metal-binding</keyword>
<evidence type="ECO:0000256" key="8">
    <source>
        <dbReference type="SAM" id="MobiDB-lite"/>
    </source>
</evidence>
<comment type="caution">
    <text evidence="11">The sequence shown here is derived from an EMBL/GenBank/DDBJ whole genome shotgun (WGS) entry which is preliminary data.</text>
</comment>
<feature type="transmembrane region" description="Helical" evidence="9">
    <location>
        <begin position="116"/>
        <end position="136"/>
    </location>
</feature>
<comment type="similarity">
    <text evidence="2">Belongs to the cation transport ATPase (P-type) (TC 3.A.3) family. Type IB subfamily.</text>
</comment>
<feature type="transmembrane region" description="Helical" evidence="9">
    <location>
        <begin position="782"/>
        <end position="800"/>
    </location>
</feature>
<feature type="region of interest" description="Disordered" evidence="8">
    <location>
        <begin position="906"/>
        <end position="960"/>
    </location>
</feature>
<evidence type="ECO:0000256" key="7">
    <source>
        <dbReference type="ARBA" id="ARBA00023136"/>
    </source>
</evidence>
<dbReference type="PANTHER" id="PTHR43520">
    <property type="entry name" value="ATP7, ISOFORM B"/>
    <property type="match status" value="1"/>
</dbReference>
<keyword evidence="11" id="KW-0378">Hydrolase</keyword>
<gene>
    <name evidence="11" type="primary">copA_3</name>
    <name evidence="11" type="ORF">Lspi_2173</name>
</gene>
<dbReference type="OrthoDB" id="9814270at2"/>
<feature type="transmembrane region" description="Helical" evidence="9">
    <location>
        <begin position="142"/>
        <end position="162"/>
    </location>
</feature>
<evidence type="ECO:0000313" key="11">
    <source>
        <dbReference type="EMBL" id="KTD61543.1"/>
    </source>
</evidence>
<evidence type="ECO:0000259" key="10">
    <source>
        <dbReference type="Pfam" id="PF00122"/>
    </source>
</evidence>
<dbReference type="InterPro" id="IPR008250">
    <property type="entry name" value="ATPase_P-typ_transduc_dom_A_sf"/>
</dbReference>
<evidence type="ECO:0000256" key="6">
    <source>
        <dbReference type="ARBA" id="ARBA00022989"/>
    </source>
</evidence>
<feature type="compositionally biased region" description="Basic and acidic residues" evidence="8">
    <location>
        <begin position="938"/>
        <end position="951"/>
    </location>
</feature>
<dbReference type="GO" id="GO:0012505">
    <property type="term" value="C:endomembrane system"/>
    <property type="evidence" value="ECO:0007669"/>
    <property type="project" value="UniProtKB-SubCell"/>
</dbReference>
<evidence type="ECO:0000256" key="3">
    <source>
        <dbReference type="ARBA" id="ARBA00022692"/>
    </source>
</evidence>
<dbReference type="InterPro" id="IPR023299">
    <property type="entry name" value="ATPase_P-typ_cyto_dom_N"/>
</dbReference>
<dbReference type="InterPro" id="IPR001757">
    <property type="entry name" value="P_typ_ATPase"/>
</dbReference>